<dbReference type="GO" id="GO:0005634">
    <property type="term" value="C:nucleus"/>
    <property type="evidence" value="ECO:0007669"/>
    <property type="project" value="TreeGrafter"/>
</dbReference>
<keyword evidence="1" id="KW-0520">NAD</keyword>
<evidence type="ECO:0000259" key="3">
    <source>
        <dbReference type="PROSITE" id="PS51059"/>
    </source>
</evidence>
<dbReference type="PROSITE" id="PS51059">
    <property type="entry name" value="PARP_CATALYTIC"/>
    <property type="match status" value="1"/>
</dbReference>
<dbReference type="SUPFAM" id="SSF56399">
    <property type="entry name" value="ADP-ribosylation"/>
    <property type="match status" value="1"/>
</dbReference>
<feature type="region of interest" description="Disordered" evidence="2">
    <location>
        <begin position="615"/>
        <end position="645"/>
    </location>
</feature>
<dbReference type="PANTHER" id="PTHR45740:SF2">
    <property type="entry name" value="POLY [ADP-RIBOSE] POLYMERASE"/>
    <property type="match status" value="1"/>
</dbReference>
<dbReference type="PANTHER" id="PTHR45740">
    <property type="entry name" value="POLY [ADP-RIBOSE] POLYMERASE"/>
    <property type="match status" value="1"/>
</dbReference>
<keyword evidence="5" id="KW-1185">Reference proteome</keyword>
<dbReference type="Gene3D" id="3.90.228.10">
    <property type="match status" value="1"/>
</dbReference>
<evidence type="ECO:0000256" key="1">
    <source>
        <dbReference type="RuleBase" id="RU362114"/>
    </source>
</evidence>
<organism evidence="4 5">
    <name type="scientific">Tetrahymena thermophila (strain SB210)</name>
    <dbReference type="NCBI Taxonomy" id="312017"/>
    <lineage>
        <taxon>Eukaryota</taxon>
        <taxon>Sar</taxon>
        <taxon>Alveolata</taxon>
        <taxon>Ciliophora</taxon>
        <taxon>Intramacronucleata</taxon>
        <taxon>Oligohymenophorea</taxon>
        <taxon>Hymenostomatida</taxon>
        <taxon>Tetrahymenina</taxon>
        <taxon>Tetrahymenidae</taxon>
        <taxon>Tetrahymena</taxon>
    </lineage>
</organism>
<evidence type="ECO:0000313" key="4">
    <source>
        <dbReference type="EMBL" id="EAR83858.2"/>
    </source>
</evidence>
<dbReference type="GO" id="GO:0003950">
    <property type="term" value="F:NAD+ poly-ADP-ribosyltransferase activity"/>
    <property type="evidence" value="ECO:0007669"/>
    <property type="project" value="UniProtKB-UniRule"/>
</dbReference>
<dbReference type="KEGG" id="tet:TTHERM_00821920"/>
<feature type="domain" description="PARP catalytic" evidence="3">
    <location>
        <begin position="744"/>
        <end position="957"/>
    </location>
</feature>
<sequence>MKRKSDMVNELSDDEERICQLVAEYERQEQQSQKKPLKGQFYLQKMMKKNDNSEGQRKINEMPPVQNQMIMRGASMNHKRFQIIEFQDALVLKILINQNSEMLRKFCSQKNMNFRIRRDKKPAYIEVFGNNQQDMDERDLEEFTNLVMSCKVSIRSEIKEIELKCNSDEYAYINKKLDDYIEQLNYTEVKFLDPEGNQDEINPEIVYNPDLIRSYLINQKFILKLSKIEKPQLLGFHNIDLFLVNIESDGIYTDPFGYELINKNKSIKDLIKKNKDKLSQEDIIYDQIFKYDNKEVNLIIQTSKSQEKCIENLKNLFQKIDKQELYNKGFLNICISLNLNCGKKYMQEILKYLNKVSDEDTYLSFPSEINLFMSEERESTISSYLSDVIKNKNINPDKVKKGGQWSYAICYYGQNRNQNYFFNFNANLYQNTPTTNFKENPSIAIERAFLRDEKKVYIATEQLAQNPNQNLFGGYYKKGKKINKNNEVEEDMVEDVEVNFENMTETFLSSKLERPISQDPKRKQKWQYIDTITQEFADFEDELCKVFKSCQENGQKTFIYQRNIMDFNLSSHIMKCDISKSMMTDLKTGDVFFIKREENSKFNYLVEEADPSAQSERIDVQEQKKQVNKKDRAKEKQEQQELEEKKKLGPQLKIRGLKDGIEIVKNICEKMKKDKRSVHIIKLERKIPKNNIKFLEEISLQNNIEMEYDEKREELILKGYKKTINRLRNQFIKGLSIKFDDFTVPDDWESQDQDVEVFDVKLDSDYAKNIMKIVKKSIPNAKFHKLERIQNLKLWKNFCFERKKLEEKGDATEKWLFHGTRNTDPSVIYKGSEEGFDFRVCSGGMYGRGTYFHDMASYSYGFGHNKGGKIQLFCAKVLIGKCYATGPNGNLTAPPFIAGSKSIRYDSIRSNNAIGQNEYVIFNNSKAYPYYLITMTNQGGVGNNLMFNNINNANYYSEEDEEEDPDFYDEEEEDY</sequence>
<dbReference type="AlphaFoldDB" id="Q22F17"/>
<dbReference type="RefSeq" id="XP_001031521.2">
    <property type="nucleotide sequence ID" value="XM_001031521.2"/>
</dbReference>
<dbReference type="eggNOG" id="ENOG502S6U3">
    <property type="taxonomic scope" value="Eukaryota"/>
</dbReference>
<feature type="compositionally biased region" description="Basic and acidic residues" evidence="2">
    <location>
        <begin position="616"/>
        <end position="645"/>
    </location>
</feature>
<keyword evidence="1" id="KW-0328">Glycosyltransferase</keyword>
<evidence type="ECO:0000256" key="2">
    <source>
        <dbReference type="SAM" id="MobiDB-lite"/>
    </source>
</evidence>
<accession>Q22F17</accession>
<gene>
    <name evidence="4" type="ORF">TTHERM_00821920</name>
</gene>
<dbReference type="OrthoDB" id="302958at2759"/>
<dbReference type="EMBL" id="GG662544">
    <property type="protein sequence ID" value="EAR83858.2"/>
    <property type="molecule type" value="Genomic_DNA"/>
</dbReference>
<dbReference type="GO" id="GO:1990404">
    <property type="term" value="F:NAD+-protein mono-ADP-ribosyltransferase activity"/>
    <property type="evidence" value="ECO:0007669"/>
    <property type="project" value="TreeGrafter"/>
</dbReference>
<dbReference type="Pfam" id="PF00644">
    <property type="entry name" value="PARP"/>
    <property type="match status" value="1"/>
</dbReference>
<dbReference type="Proteomes" id="UP000009168">
    <property type="component" value="Unassembled WGS sequence"/>
</dbReference>
<dbReference type="GeneID" id="7835524"/>
<reference evidence="5" key="1">
    <citation type="journal article" date="2006" name="PLoS Biol.">
        <title>Macronuclear genome sequence of the ciliate Tetrahymena thermophila, a model eukaryote.</title>
        <authorList>
            <person name="Eisen J.A."/>
            <person name="Coyne R.S."/>
            <person name="Wu M."/>
            <person name="Wu D."/>
            <person name="Thiagarajan M."/>
            <person name="Wortman J.R."/>
            <person name="Badger J.H."/>
            <person name="Ren Q."/>
            <person name="Amedeo P."/>
            <person name="Jones K.M."/>
            <person name="Tallon L.J."/>
            <person name="Delcher A.L."/>
            <person name="Salzberg S.L."/>
            <person name="Silva J.C."/>
            <person name="Haas B.J."/>
            <person name="Majoros W.H."/>
            <person name="Farzad M."/>
            <person name="Carlton J.M."/>
            <person name="Smith R.K. Jr."/>
            <person name="Garg J."/>
            <person name="Pearlman R.E."/>
            <person name="Karrer K.M."/>
            <person name="Sun L."/>
            <person name="Manning G."/>
            <person name="Elde N.C."/>
            <person name="Turkewitz A.P."/>
            <person name="Asai D.J."/>
            <person name="Wilkes D.E."/>
            <person name="Wang Y."/>
            <person name="Cai H."/>
            <person name="Collins K."/>
            <person name="Stewart B.A."/>
            <person name="Lee S.R."/>
            <person name="Wilamowska K."/>
            <person name="Weinberg Z."/>
            <person name="Ruzzo W.L."/>
            <person name="Wloga D."/>
            <person name="Gaertig J."/>
            <person name="Frankel J."/>
            <person name="Tsao C.-C."/>
            <person name="Gorovsky M.A."/>
            <person name="Keeling P.J."/>
            <person name="Waller R.F."/>
            <person name="Patron N.J."/>
            <person name="Cherry J.M."/>
            <person name="Stover N.A."/>
            <person name="Krieger C.J."/>
            <person name="del Toro C."/>
            <person name="Ryder H.F."/>
            <person name="Williamson S.C."/>
            <person name="Barbeau R.A."/>
            <person name="Hamilton E.P."/>
            <person name="Orias E."/>
        </authorList>
    </citation>
    <scope>NUCLEOTIDE SEQUENCE [LARGE SCALE GENOMIC DNA]</scope>
    <source>
        <strain evidence="5">SB210</strain>
    </source>
</reference>
<dbReference type="HOGENOM" id="CLU_015996_0_0_1"/>
<proteinExistence type="predicted"/>
<evidence type="ECO:0000313" key="5">
    <source>
        <dbReference type="Proteomes" id="UP000009168"/>
    </source>
</evidence>
<name>Q22F17_TETTS</name>
<dbReference type="InParanoid" id="Q22F17"/>
<dbReference type="InterPro" id="IPR012317">
    <property type="entry name" value="Poly(ADP-ribose)pol_cat_dom"/>
</dbReference>
<keyword evidence="1" id="KW-0808">Transferase</keyword>
<protein>
    <recommendedName>
        <fullName evidence="1">Poly [ADP-ribose] polymerase</fullName>
        <shortName evidence="1">PARP</shortName>
        <ecNumber evidence="1">2.4.2.-</ecNumber>
    </recommendedName>
</protein>
<dbReference type="EC" id="2.4.2.-" evidence="1"/>
<dbReference type="InterPro" id="IPR051712">
    <property type="entry name" value="ARTD-AVP"/>
</dbReference>